<keyword evidence="3 7" id="KW-1003">Cell membrane</keyword>
<evidence type="ECO:0000313" key="8">
    <source>
        <dbReference type="EMBL" id="KUK17512.1"/>
    </source>
</evidence>
<dbReference type="InterPro" id="IPR052017">
    <property type="entry name" value="TSUP"/>
</dbReference>
<protein>
    <recommendedName>
        <fullName evidence="7">Probable membrane transporter protein</fullName>
    </recommendedName>
</protein>
<dbReference type="InterPro" id="IPR002781">
    <property type="entry name" value="TM_pro_TauE-like"/>
</dbReference>
<dbReference type="PATRIC" id="fig|172049.5.peg.2174"/>
<accession>A0A101ELD1</accession>
<dbReference type="EMBL" id="LGFD01000021">
    <property type="protein sequence ID" value="KUK17512.1"/>
    <property type="molecule type" value="Genomic_DNA"/>
</dbReference>
<feature type="transmembrane region" description="Helical" evidence="7">
    <location>
        <begin position="38"/>
        <end position="58"/>
    </location>
</feature>
<feature type="transmembrane region" description="Helical" evidence="7">
    <location>
        <begin position="6"/>
        <end position="26"/>
    </location>
</feature>
<comment type="caution">
    <text evidence="8">The sequence shown here is derived from an EMBL/GenBank/DDBJ whole genome shotgun (WGS) entry which is preliminary data.</text>
</comment>
<dbReference type="AlphaFoldDB" id="A0A101ELD1"/>
<evidence type="ECO:0000256" key="7">
    <source>
        <dbReference type="RuleBase" id="RU363041"/>
    </source>
</evidence>
<evidence type="ECO:0000313" key="9">
    <source>
        <dbReference type="Proteomes" id="UP000053911"/>
    </source>
</evidence>
<evidence type="ECO:0000256" key="1">
    <source>
        <dbReference type="ARBA" id="ARBA00004651"/>
    </source>
</evidence>
<dbReference type="Proteomes" id="UP000053911">
    <property type="component" value="Unassembled WGS sequence"/>
</dbReference>
<organism evidence="8 9">
    <name type="scientific">Thermococcus sibiricus</name>
    <dbReference type="NCBI Taxonomy" id="172049"/>
    <lineage>
        <taxon>Archaea</taxon>
        <taxon>Methanobacteriati</taxon>
        <taxon>Methanobacteriota</taxon>
        <taxon>Thermococci</taxon>
        <taxon>Thermococcales</taxon>
        <taxon>Thermococcaceae</taxon>
        <taxon>Thermococcus</taxon>
    </lineage>
</organism>
<evidence type="ECO:0000256" key="5">
    <source>
        <dbReference type="ARBA" id="ARBA00022989"/>
    </source>
</evidence>
<dbReference type="PANTHER" id="PTHR30269:SF0">
    <property type="entry name" value="MEMBRANE TRANSPORTER PROTEIN YFCA-RELATED"/>
    <property type="match status" value="1"/>
</dbReference>
<comment type="subcellular location">
    <subcellularLocation>
        <location evidence="1 7">Cell membrane</location>
        <topology evidence="1 7">Multi-pass membrane protein</topology>
    </subcellularLocation>
</comment>
<feature type="transmembrane region" description="Helical" evidence="7">
    <location>
        <begin position="119"/>
        <end position="152"/>
    </location>
</feature>
<comment type="similarity">
    <text evidence="7">Belongs to the 4-toluene sulfonate uptake permease (TSUP) (TC 2.A.102) family.</text>
</comment>
<reference evidence="9" key="1">
    <citation type="journal article" date="2015" name="MBio">
        <title>Genome-Resolved Metagenomic Analysis Reveals Roles for Candidate Phyla and Other Microbial Community Members in Biogeochemical Transformations in Oil Reservoirs.</title>
        <authorList>
            <person name="Hu P."/>
            <person name="Tom L."/>
            <person name="Singh A."/>
            <person name="Thomas B.C."/>
            <person name="Baker B.J."/>
            <person name="Piceno Y.M."/>
            <person name="Andersen G.L."/>
            <person name="Banfield J.F."/>
        </authorList>
    </citation>
    <scope>NUCLEOTIDE SEQUENCE [LARGE SCALE GENOMIC DNA]</scope>
</reference>
<dbReference type="Pfam" id="PF01925">
    <property type="entry name" value="TauE"/>
    <property type="match status" value="1"/>
</dbReference>
<keyword evidence="6 7" id="KW-0472">Membrane</keyword>
<evidence type="ECO:0000256" key="6">
    <source>
        <dbReference type="ARBA" id="ARBA00023136"/>
    </source>
</evidence>
<evidence type="ECO:0000256" key="4">
    <source>
        <dbReference type="ARBA" id="ARBA00022692"/>
    </source>
</evidence>
<keyword evidence="5 7" id="KW-1133">Transmembrane helix</keyword>
<feature type="transmembrane region" description="Helical" evidence="7">
    <location>
        <begin position="91"/>
        <end position="107"/>
    </location>
</feature>
<keyword evidence="4 7" id="KW-0812">Transmembrane</keyword>
<feature type="transmembrane region" description="Helical" evidence="7">
    <location>
        <begin position="161"/>
        <end position="180"/>
    </location>
</feature>
<dbReference type="GO" id="GO:0005886">
    <property type="term" value="C:plasma membrane"/>
    <property type="evidence" value="ECO:0007669"/>
    <property type="project" value="UniProtKB-SubCell"/>
</dbReference>
<dbReference type="PANTHER" id="PTHR30269">
    <property type="entry name" value="TRANSMEMBRANE PROTEIN YFCA"/>
    <property type="match status" value="1"/>
</dbReference>
<sequence>MLALFGGFIGSLMSGGSLVTLFILNFLDIPTKVAIGTLKMVITLLTLISSMTYFRAGVLKNLKLVNTLAFFSLVGAYLGSSFLLSISDRAAKILVLVLLLIGTYFALKEQKTTPVLKGNLWQALIGLIIGVYVGILGIASTLIIISAISLFLHMDILESNATAKVIIFVNNFIAFLNYASQDSVNYSLGILLGVPVIIGSWLGAKVAVKIGSKKLKVVFLIMALLTAFRILEELLTL</sequence>
<evidence type="ECO:0000256" key="2">
    <source>
        <dbReference type="ARBA" id="ARBA00022448"/>
    </source>
</evidence>
<evidence type="ECO:0000256" key="3">
    <source>
        <dbReference type="ARBA" id="ARBA00022475"/>
    </source>
</evidence>
<proteinExistence type="inferred from homology"/>
<keyword evidence="2" id="KW-0813">Transport</keyword>
<feature type="transmembrane region" description="Helical" evidence="7">
    <location>
        <begin position="186"/>
        <end position="208"/>
    </location>
</feature>
<feature type="transmembrane region" description="Helical" evidence="7">
    <location>
        <begin position="215"/>
        <end position="231"/>
    </location>
</feature>
<feature type="transmembrane region" description="Helical" evidence="7">
    <location>
        <begin position="64"/>
        <end position="84"/>
    </location>
</feature>
<name>A0A101ELD1_9EURY</name>
<gene>
    <name evidence="8" type="ORF">XD54_1193</name>
</gene>